<dbReference type="Proteomes" id="UP000295719">
    <property type="component" value="Unassembled WGS sequence"/>
</dbReference>
<proteinExistence type="predicted"/>
<reference evidence="2 3" key="1">
    <citation type="submission" date="2019-03" db="EMBL/GenBank/DDBJ databases">
        <title>Genomic Encyclopedia of Type Strains, Phase IV (KMG-IV): sequencing the most valuable type-strain genomes for metagenomic binning, comparative biology and taxonomic classification.</title>
        <authorList>
            <person name="Goeker M."/>
        </authorList>
    </citation>
    <scope>NUCLEOTIDE SEQUENCE [LARGE SCALE GENOMIC DNA]</scope>
    <source>
        <strain evidence="2 3">DSM 19580</strain>
    </source>
</reference>
<evidence type="ECO:0000313" key="3">
    <source>
        <dbReference type="Proteomes" id="UP000295719"/>
    </source>
</evidence>
<keyword evidence="3" id="KW-1185">Reference proteome</keyword>
<evidence type="ECO:0000256" key="1">
    <source>
        <dbReference type="SAM" id="MobiDB-lite"/>
    </source>
</evidence>
<dbReference type="OrthoDB" id="6522471at2"/>
<gene>
    <name evidence="2" type="ORF">EDC52_106177</name>
</gene>
<name>A0A4R3YS93_9GAMM</name>
<feature type="region of interest" description="Disordered" evidence="1">
    <location>
        <begin position="378"/>
        <end position="405"/>
    </location>
</feature>
<dbReference type="EMBL" id="SMCR01000006">
    <property type="protein sequence ID" value="TCV95246.1"/>
    <property type="molecule type" value="Genomic_DNA"/>
</dbReference>
<feature type="region of interest" description="Disordered" evidence="1">
    <location>
        <begin position="1"/>
        <end position="33"/>
    </location>
</feature>
<accession>A0A4R3YS93</accession>
<evidence type="ECO:0000313" key="2">
    <source>
        <dbReference type="EMBL" id="TCV95246.1"/>
    </source>
</evidence>
<organism evidence="2 3">
    <name type="scientific">Biostraticola tofi</name>
    <dbReference type="NCBI Taxonomy" id="466109"/>
    <lineage>
        <taxon>Bacteria</taxon>
        <taxon>Pseudomonadati</taxon>
        <taxon>Pseudomonadota</taxon>
        <taxon>Gammaproteobacteria</taxon>
        <taxon>Enterobacterales</taxon>
        <taxon>Bruguierivoracaceae</taxon>
        <taxon>Biostraticola</taxon>
    </lineage>
</organism>
<feature type="region of interest" description="Disordered" evidence="1">
    <location>
        <begin position="215"/>
        <end position="265"/>
    </location>
</feature>
<feature type="compositionally biased region" description="Polar residues" evidence="1">
    <location>
        <begin position="18"/>
        <end position="27"/>
    </location>
</feature>
<sequence length="1441" mass="162379">MPIKNLKVPAQSPPLPCSQATAANNRSPGAETSPYLQAQLNCTMNTPAHIPSTFNGPVARHADSLADKYPPWLPWFNACRTPEERELKKILAQGKVLYQRGEMIRTQVYQQSRPHSPPSAITAKAGLFMGVVGLLAGTGAGRYAKGFFQPQQSESASQPAAVHYAGSFNRQTARGAEAFSSSYAHHYPCDIKHHRHAKRHSDFLQPALTRDSLMAGADRQTRKAASELPGQGQTDYRAEGLSGAVDKKQPLAEQRPASASRLYSYTDRQPAECKTKRFKQRCQTAHHDLRTKQRRRAKQLVLKIGNTSCLCPPPAGARITIVPPGYLHQPRHNKTVTAIPPIIAQPITNPTMAAAMTSPIVPVTALLTASQTAQEGRQLTKRLNLAPRTDEVSAGAADGKEDPDSADQVKIEKLFDFSCIDERKKLSPADIIRQVGRTLSNPLKQVGIESQIIHHHKTLEKGCPIGPESQNLAEVLGKTDAILAQVMALLPHAQPLAVLQMIVGPALEIFSDGLDGKSANLQLMENIDQQILFMARQVIFTYTAEELSMLYNKNRPPSDNGSPAKEVFEKRKFIIKNKKLFVAVNDKEHQLHNDSYENPYIMNEGVARMIAYNNHQQEWELAGTDIVANRGKDEQITKEACGMPLSEFFGKSRYRVASDSVDQKLLFLENENGQSFHAVNMDGFIIPVHQFISGPFKNRRVILTYGDGVVGSKVILPTKSGWVFETKSSNFNTELEIFLRSSSEENSYPAEKIMSTIRNNGLCYDPAGKSYIKYNHRYYHVDWIANNMYVLDEADEVFVEKVEDVFTLRSASEVTFIPDAVDTAEKSLDGKSDIYLEREAYTLLQSEAQGIDTTSLSKLGSAVYIDNMHRKVFFVNGETFLASAYENDVVTLVADPIKGNQPEIKLYLNDNVYYKVRDNYHYDPDRYYRIGYCKVRRAADFADPGCLPIYMTKTLDDVLKKHIARHQVSKKNIFDKSIFSYDNDEFPQLYYSPETGNYYFLHDGNYIDAEWVSKGDKNNPLEKPVLRLFHKRFAFRLKQDIALVVCDKSESKFEIKTVNDHIAEKLQVKPHIAEKIGTMIKYRYIANFKDLSNAVNQVALSHNLFSKKLTLYFTPGVPDEWLRSIVLKYLYPDDIITNPSNTIKFHKLRLINDQHPLYLRKGSQHISACIRFIREVMLPEVISGLADYNADYENYLSLVLETNNIQFLSQFSVELSKRLDKISQNLNLEYIYITDLVKQPLEGYEAPEPKEVRYHQAVLTPEERSSGHVALALTDRSKRIYINLDKLYDVDPTHPDISMRQKPATDIITTLIHEASHIGTMTTDIVYFPRKEGEIIPVLSSIDDMIEKISHGQIVNKHDFTKLNEEYFGGIPIYRNYKIALSENNQYDYVASCDPGYLAHLLLNTADGLAVLARDLFYNKGVKDNPLAGTIDQAGAQVPVV</sequence>
<dbReference type="RefSeq" id="WP_131865927.1">
    <property type="nucleotide sequence ID" value="NZ_SMCR01000006.1"/>
</dbReference>
<protein>
    <submittedName>
        <fullName evidence="2">Uncharacterized protein</fullName>
    </submittedName>
</protein>
<comment type="caution">
    <text evidence="2">The sequence shown here is derived from an EMBL/GenBank/DDBJ whole genome shotgun (WGS) entry which is preliminary data.</text>
</comment>